<evidence type="ECO:0000313" key="3">
    <source>
        <dbReference type="Proteomes" id="UP001225316"/>
    </source>
</evidence>
<feature type="compositionally biased region" description="Low complexity" evidence="1">
    <location>
        <begin position="850"/>
        <end position="866"/>
    </location>
</feature>
<dbReference type="SUPFAM" id="SSF50939">
    <property type="entry name" value="Sialidases"/>
    <property type="match status" value="1"/>
</dbReference>
<protein>
    <recommendedName>
        <fullName evidence="4">Photosynthesis system II assembly factor Ycf48/Hcf136-like domain-containing protein</fullName>
    </recommendedName>
</protein>
<organism evidence="2 3">
    <name type="scientific">Thalassobacterium maritimum</name>
    <dbReference type="NCBI Taxonomy" id="3041265"/>
    <lineage>
        <taxon>Bacteria</taxon>
        <taxon>Pseudomonadati</taxon>
        <taxon>Verrucomicrobiota</taxon>
        <taxon>Opitutia</taxon>
        <taxon>Puniceicoccales</taxon>
        <taxon>Coraliomargaritaceae</taxon>
        <taxon>Thalassobacterium</taxon>
    </lineage>
</organism>
<gene>
    <name evidence="2" type="ORF">QEH52_08230</name>
</gene>
<name>A0ABU1ATJ6_9BACT</name>
<feature type="region of interest" description="Disordered" evidence="1">
    <location>
        <begin position="938"/>
        <end position="980"/>
    </location>
</feature>
<accession>A0ABU1ATJ6</accession>
<proteinExistence type="predicted"/>
<keyword evidence="3" id="KW-1185">Reference proteome</keyword>
<comment type="caution">
    <text evidence="2">The sequence shown here is derived from an EMBL/GenBank/DDBJ whole genome shotgun (WGS) entry which is preliminary data.</text>
</comment>
<evidence type="ECO:0008006" key="4">
    <source>
        <dbReference type="Google" id="ProtNLM"/>
    </source>
</evidence>
<dbReference type="EMBL" id="JARXHW010000015">
    <property type="protein sequence ID" value="MDQ8207492.1"/>
    <property type="molecule type" value="Genomic_DNA"/>
</dbReference>
<dbReference type="RefSeq" id="WP_308949637.1">
    <property type="nucleotide sequence ID" value="NZ_JARXHW010000015.1"/>
</dbReference>
<dbReference type="Proteomes" id="UP001225316">
    <property type="component" value="Unassembled WGS sequence"/>
</dbReference>
<evidence type="ECO:0000256" key="1">
    <source>
        <dbReference type="SAM" id="MobiDB-lite"/>
    </source>
</evidence>
<sequence>MHILFVCLLLPAWLNGALLPGDFGVVRISKDKVTILALQAIAANESIKLSDQSWKYGAFSGNGSGGTHTLTRPLEAGDLYEIDLSALGILFEWGDTLHFYQESAAPNRPKVRHLFVVEANPAGLRWLDTPLGLEPDLTHILIREISGYTGDINQVYNSGLLDIVNLNLTPYQWLQALGNYRAWIHVDQELELSLLQLLGLEFLVLPSPGVIEFMSDAYHLGENDGKITVPVRRLYGNAGTASVEVESTNVVEPLNTWENQAAEEFYADLTGIAYSPAAGYAIAVSPDTGKLLKGTSSGWLAMDTNGEPQTNLELSDVVYDGTGFWACSKQGRIYKSETGLDWSLKYAPSGTAPSLTRIVYLPAAAAQGLPALLALGEDGQILYENSSDTWQPSSSGLSDVGLFSVTFDGQNYVAVGAGGNILTTRDLAKKWESHSSPTAFDLYAVYFSPASLGGGYYVVGQFGTMLYCDNLVAGFEKIESGTSQTLFSMQSVQLEVDSSTGETVSYLVACGAAGTVTAAESGGSFTLRRSIHRASALYSILPIVSGSGQAAEALIAIGEYGAIVSLSTFSQALSGGEDQLRLNNEPTSKLSWAAGESSEKYVEVSAGTVDRFRQRTDLLLKRPIGGGNYRLGKQRTQVNLMRASDSSVALAPNFGPLLYMVDTRVEINSKEQWEFKFRLGNTSQQATGRLFLRFEDTNLPDWEIPSSLLPGDGEGMAALSVSADIVKVLSQPVESVSLYEEFRQGESVLKYKKIVNSLWADPDWSPNGIFPRSLGIYLLDDGSLLDPGIPGISEALDLTSGVVDDVIDIIGGILGGLFNVQSLARSSSVAEESRPASTQSFAAYSSMSSYSTTSRGSSGGSTFSDGVPTPSREASGDPQLILTDTDTQGPTGMELRATFPFFLEGDFYNTGTGLNEVYTMNVVDWSVSEDAAPADGLSIDADGNFEASPNPSLSYPREISIDSSTTEGAPVDDKGEPIEFTDSQTVTLSYAASDLSYADWVLLHSSLSGDDALGDADPDDDGLRNLLEFALGLDPETPDLSSVLTLTHDAASSISNFELTIPLDRKELIYTLETTSNLSTIPVEWTAQSLTLSAVDGSTETWAARIRSSGQIFGRLSIQEVAP</sequence>
<reference evidence="2 3" key="1">
    <citation type="submission" date="2023-04" db="EMBL/GenBank/DDBJ databases">
        <title>A novel bacteria isolated from coastal sediment.</title>
        <authorList>
            <person name="Liu X.-J."/>
            <person name="Du Z.-J."/>
        </authorList>
    </citation>
    <scope>NUCLEOTIDE SEQUENCE [LARGE SCALE GENOMIC DNA]</scope>
    <source>
        <strain evidence="2 3">SDUM461003</strain>
    </source>
</reference>
<feature type="region of interest" description="Disordered" evidence="1">
    <location>
        <begin position="850"/>
        <end position="889"/>
    </location>
</feature>
<dbReference type="InterPro" id="IPR036278">
    <property type="entry name" value="Sialidase_sf"/>
</dbReference>
<evidence type="ECO:0000313" key="2">
    <source>
        <dbReference type="EMBL" id="MDQ8207492.1"/>
    </source>
</evidence>